<dbReference type="InterPro" id="IPR036928">
    <property type="entry name" value="AS_sf"/>
</dbReference>
<proteinExistence type="predicted"/>
<keyword evidence="2" id="KW-1185">Reference proteome</keyword>
<reference evidence="2" key="1">
    <citation type="submission" date="2017-02" db="EMBL/GenBank/DDBJ databases">
        <authorList>
            <person name="Varghese N."/>
            <person name="Submissions S."/>
        </authorList>
    </citation>
    <scope>NUCLEOTIDE SEQUENCE [LARGE SCALE GENOMIC DNA]</scope>
    <source>
        <strain evidence="2">USBA 833</strain>
    </source>
</reference>
<organism evidence="1 2">
    <name type="scientific">Caloramator quimbayensis</name>
    <dbReference type="NCBI Taxonomy" id="1147123"/>
    <lineage>
        <taxon>Bacteria</taxon>
        <taxon>Bacillati</taxon>
        <taxon>Bacillota</taxon>
        <taxon>Clostridia</taxon>
        <taxon>Eubacteriales</taxon>
        <taxon>Clostridiaceae</taxon>
        <taxon>Caloramator</taxon>
    </lineage>
</organism>
<dbReference type="EMBL" id="FUYH01000024">
    <property type="protein sequence ID" value="SKA97162.1"/>
    <property type="molecule type" value="Genomic_DNA"/>
</dbReference>
<evidence type="ECO:0000313" key="1">
    <source>
        <dbReference type="EMBL" id="SKA97162.1"/>
    </source>
</evidence>
<dbReference type="SUPFAM" id="SSF75304">
    <property type="entry name" value="Amidase signature (AS) enzymes"/>
    <property type="match status" value="1"/>
</dbReference>
<protein>
    <recommendedName>
        <fullName evidence="3">Amidase</fullName>
    </recommendedName>
</protein>
<accession>A0A1T4Y5Q5</accession>
<dbReference type="RefSeq" id="WP_078697408.1">
    <property type="nucleotide sequence ID" value="NZ_FUYH01000024.1"/>
</dbReference>
<sequence length="376" mass="42112">MKFDKRLLNLSKASLKAYKLLNITVEHINEDAILDAYEIVKENKNFISFGVKNTNAIPRKYISNLLKENKYVWHTIDKMSDGGRAIDIELINPITGKLMTGSSSSTAINVLYGINDVGIGTDGGGSVLGPALSLNLFSVLAKGMGLKAENDNIKKSTDDIFFIPGIGVISHSFDLAINCIMDMLCLTDEQYIINGSVEFLKVAVPEKQNIILPQGIDMVDKLQKTARYLKNIGIDVKSDKFPNFKKRNESIERIDKLLDKYDVLITYEGPVDYRGFGDSVFGVMGDDAFNIQCLSGKYMLKIANMVNATATTIPNQDIASGIVMLTKSGIENGFKLFTLARKILDLYRLPNLYYDYFMYSNMRRKNEFIFSKDRGE</sequence>
<name>A0A1T4Y5Q5_9CLOT</name>
<evidence type="ECO:0008006" key="3">
    <source>
        <dbReference type="Google" id="ProtNLM"/>
    </source>
</evidence>
<evidence type="ECO:0000313" key="2">
    <source>
        <dbReference type="Proteomes" id="UP000190105"/>
    </source>
</evidence>
<dbReference type="OrthoDB" id="3194737at2"/>
<gene>
    <name evidence="1" type="ORF">SAMN05443428_1247</name>
</gene>
<dbReference type="STRING" id="1147123.SAMN05443428_1247"/>
<dbReference type="Gene3D" id="3.90.1300.10">
    <property type="entry name" value="Amidase signature (AS) domain"/>
    <property type="match status" value="1"/>
</dbReference>
<dbReference type="Proteomes" id="UP000190105">
    <property type="component" value="Unassembled WGS sequence"/>
</dbReference>
<dbReference type="AlphaFoldDB" id="A0A1T4Y5Q5"/>